<dbReference type="EMBL" id="PCQE01000078">
    <property type="protein sequence ID" value="PRB89141.1"/>
    <property type="molecule type" value="Genomic_DNA"/>
</dbReference>
<evidence type="ECO:0000313" key="2">
    <source>
        <dbReference type="Proteomes" id="UP000239458"/>
    </source>
</evidence>
<organism evidence="1 2">
    <name type="scientific">Pseudomonas cedrina</name>
    <dbReference type="NCBI Taxonomy" id="651740"/>
    <lineage>
        <taxon>Bacteria</taxon>
        <taxon>Pseudomonadati</taxon>
        <taxon>Pseudomonadota</taxon>
        <taxon>Gammaproteobacteria</taxon>
        <taxon>Pseudomonadales</taxon>
        <taxon>Pseudomonadaceae</taxon>
        <taxon>Pseudomonas</taxon>
    </lineage>
</organism>
<gene>
    <name evidence="1" type="ORF">CQ006_26430</name>
</gene>
<dbReference type="RefSeq" id="WP_105226121.1">
    <property type="nucleotide sequence ID" value="NZ_PCQE01000078.1"/>
</dbReference>
<dbReference type="AlphaFoldDB" id="A0A2S9D4P8"/>
<accession>A0A2S9D4P8</accession>
<sequence length="132" mass="14968">MSRPIRNRYNPRERIQLDFDVATCVLNLNQHLQVFREFSVSDDREAFLRTLGEAARNAMHVHQIIACWLGLYALVEDGEWQEYCRAFVEKFVEVDTGFAELALADAVSYSQSLLESLDAARSQLAGGVEKGV</sequence>
<reference evidence="1 2" key="1">
    <citation type="submission" date="2017-09" db="EMBL/GenBank/DDBJ databases">
        <title>Genomic, metabolic, and phenotypic characteristics of bacterial isolates from the natural microbiome of the model nematode Caenorhabditis elegans.</title>
        <authorList>
            <person name="Zimmermann J."/>
            <person name="Obeng N."/>
            <person name="Yang W."/>
            <person name="Obeng O."/>
            <person name="Kissoyan K."/>
            <person name="Pees B."/>
            <person name="Dirksen P."/>
            <person name="Hoppner M."/>
            <person name="Franke A."/>
            <person name="Rosenstiel P."/>
            <person name="Leippe M."/>
            <person name="Dierking K."/>
            <person name="Kaleta C."/>
            <person name="Schulenburg H."/>
        </authorList>
    </citation>
    <scope>NUCLEOTIDE SEQUENCE [LARGE SCALE GENOMIC DNA]</scope>
    <source>
        <strain evidence="1 2">MYb184</strain>
    </source>
</reference>
<evidence type="ECO:0000313" key="1">
    <source>
        <dbReference type="EMBL" id="PRB89141.1"/>
    </source>
</evidence>
<name>A0A2S9D4P8_PSECE</name>
<comment type="caution">
    <text evidence="1">The sequence shown here is derived from an EMBL/GenBank/DDBJ whole genome shotgun (WGS) entry which is preliminary data.</text>
</comment>
<protein>
    <submittedName>
        <fullName evidence="1">Uncharacterized protein</fullName>
    </submittedName>
</protein>
<proteinExistence type="predicted"/>
<dbReference type="Proteomes" id="UP000239458">
    <property type="component" value="Unassembled WGS sequence"/>
</dbReference>